<dbReference type="AlphaFoldDB" id="A0A502F268"/>
<dbReference type="InterPro" id="IPR028098">
    <property type="entry name" value="Glyco_trans_4-like_N"/>
</dbReference>
<dbReference type="Proteomes" id="UP000317078">
    <property type="component" value="Unassembled WGS sequence"/>
</dbReference>
<organism evidence="2 3">
    <name type="scientific">Muricoccus nepalensis</name>
    <dbReference type="NCBI Taxonomy" id="1854500"/>
    <lineage>
        <taxon>Bacteria</taxon>
        <taxon>Pseudomonadati</taxon>
        <taxon>Pseudomonadota</taxon>
        <taxon>Alphaproteobacteria</taxon>
        <taxon>Acetobacterales</taxon>
        <taxon>Roseomonadaceae</taxon>
        <taxon>Muricoccus</taxon>
    </lineage>
</organism>
<reference evidence="2 3" key="1">
    <citation type="journal article" date="2019" name="Environ. Microbiol.">
        <title>Species interactions and distinct microbial communities in high Arctic permafrost affected cryosols are associated with the CH4 and CO2 gas fluxes.</title>
        <authorList>
            <person name="Altshuler I."/>
            <person name="Hamel J."/>
            <person name="Turney S."/>
            <person name="Magnuson E."/>
            <person name="Levesque R."/>
            <person name="Greer C."/>
            <person name="Whyte L.G."/>
        </authorList>
    </citation>
    <scope>NUCLEOTIDE SEQUENCE [LARGE SCALE GENOMIC DNA]</scope>
    <source>
        <strain evidence="2 3">S9.3B</strain>
    </source>
</reference>
<dbReference type="PANTHER" id="PTHR12526">
    <property type="entry name" value="GLYCOSYLTRANSFERASE"/>
    <property type="match status" value="1"/>
</dbReference>
<evidence type="ECO:0000313" key="3">
    <source>
        <dbReference type="Proteomes" id="UP000317078"/>
    </source>
</evidence>
<dbReference type="RefSeq" id="WP_140886931.1">
    <property type="nucleotide sequence ID" value="NZ_RCZP01000055.1"/>
</dbReference>
<keyword evidence="2" id="KW-0808">Transferase</keyword>
<comment type="caution">
    <text evidence="2">The sequence shown here is derived from an EMBL/GenBank/DDBJ whole genome shotgun (WGS) entry which is preliminary data.</text>
</comment>
<dbReference type="Pfam" id="PF13692">
    <property type="entry name" value="Glyco_trans_1_4"/>
    <property type="match status" value="1"/>
</dbReference>
<dbReference type="GO" id="GO:0016757">
    <property type="term" value="F:glycosyltransferase activity"/>
    <property type="evidence" value="ECO:0007669"/>
    <property type="project" value="TreeGrafter"/>
</dbReference>
<name>A0A502F268_9PROT</name>
<dbReference type="Pfam" id="PF13439">
    <property type="entry name" value="Glyco_transf_4"/>
    <property type="match status" value="1"/>
</dbReference>
<evidence type="ECO:0000259" key="1">
    <source>
        <dbReference type="Pfam" id="PF13439"/>
    </source>
</evidence>
<gene>
    <name evidence="2" type="ORF">EAH89_27555</name>
</gene>
<sequence length="424" mass="44855">MRILLLTQFYPPIVGGEERHVRNLGAELARRGHAVTVATLWYPGAVEDERDGAVRVLRLRGTLQRAAGLFSESERRHAPPFPDPELVAKLAGVARAFRPDIVHAHNWMVHAWLPLKPFFRAPLVQTLHDYSLVCAKKNLMTPEGPCAGPSLGRCLSCASDHYGRAVGVTTALANRVSSKVARGLVDRYLAVSRAVAEANGLCDAAEVVPNFIPDDIGAPAPSSAARDLLPDGPYLLFVGDLNRQKGVPVLLDAYRRLRGAPPLVLIGRPFPEVAAPLPDGVLAFHRWPHADVLAAWRGCLFGLAPSVWPEPCATVVMEGLAHGKPMVVTATGGMPDMVQDGENGLLVPPNDPAALAAAMGRLIDAPALGARLSAGALARIPAFRAARVIDRIEAVYAGLLGGAAAAASNAFAAPRATAASETRA</sequence>
<dbReference type="CDD" id="cd03801">
    <property type="entry name" value="GT4_PimA-like"/>
    <property type="match status" value="1"/>
</dbReference>
<feature type="domain" description="Glycosyltransferase subfamily 4-like N-terminal" evidence="1">
    <location>
        <begin position="14"/>
        <end position="213"/>
    </location>
</feature>
<dbReference type="SUPFAM" id="SSF53756">
    <property type="entry name" value="UDP-Glycosyltransferase/glycogen phosphorylase"/>
    <property type="match status" value="1"/>
</dbReference>
<dbReference type="PANTHER" id="PTHR12526:SF635">
    <property type="entry name" value="GLYCOSYL TRANSFERASE GROUP 1"/>
    <property type="match status" value="1"/>
</dbReference>
<protein>
    <submittedName>
        <fullName evidence="2">Glycosyltransferase family 1 protein</fullName>
    </submittedName>
</protein>
<keyword evidence="3" id="KW-1185">Reference proteome</keyword>
<evidence type="ECO:0000313" key="2">
    <source>
        <dbReference type="EMBL" id="TPG44258.1"/>
    </source>
</evidence>
<dbReference type="EMBL" id="RCZP01000055">
    <property type="protein sequence ID" value="TPG44258.1"/>
    <property type="molecule type" value="Genomic_DNA"/>
</dbReference>
<accession>A0A502F268</accession>
<dbReference type="OrthoDB" id="7249056at2"/>
<proteinExistence type="predicted"/>
<dbReference type="Gene3D" id="3.40.50.2000">
    <property type="entry name" value="Glycogen Phosphorylase B"/>
    <property type="match status" value="2"/>
</dbReference>